<evidence type="ECO:0008006" key="5">
    <source>
        <dbReference type="Google" id="ProtNLM"/>
    </source>
</evidence>
<organism evidence="3 4">
    <name type="scientific">Cerasicoccus arenae</name>
    <dbReference type="NCBI Taxonomy" id="424488"/>
    <lineage>
        <taxon>Bacteria</taxon>
        <taxon>Pseudomonadati</taxon>
        <taxon>Verrucomicrobiota</taxon>
        <taxon>Opitutia</taxon>
        <taxon>Puniceicoccales</taxon>
        <taxon>Cerasicoccaceae</taxon>
        <taxon>Cerasicoccus</taxon>
    </lineage>
</organism>
<evidence type="ECO:0000256" key="2">
    <source>
        <dbReference type="SAM" id="SignalP"/>
    </source>
</evidence>
<keyword evidence="1" id="KW-0175">Coiled coil</keyword>
<dbReference type="EMBL" id="BMXG01000020">
    <property type="protein sequence ID" value="GHC09021.1"/>
    <property type="molecule type" value="Genomic_DNA"/>
</dbReference>
<proteinExistence type="predicted"/>
<protein>
    <recommendedName>
        <fullName evidence="5">Chromosome partition protein Smc</fullName>
    </recommendedName>
</protein>
<feature type="coiled-coil region" evidence="1">
    <location>
        <begin position="48"/>
        <end position="243"/>
    </location>
</feature>
<comment type="caution">
    <text evidence="3">The sequence shown here is derived from an EMBL/GenBank/DDBJ whole genome shotgun (WGS) entry which is preliminary data.</text>
</comment>
<dbReference type="RefSeq" id="WP_189516288.1">
    <property type="nucleotide sequence ID" value="NZ_BMXG01000020.1"/>
</dbReference>
<dbReference type="AlphaFoldDB" id="A0A8J3DJR2"/>
<evidence type="ECO:0000313" key="3">
    <source>
        <dbReference type="EMBL" id="GHC09021.1"/>
    </source>
</evidence>
<reference evidence="3" key="1">
    <citation type="journal article" date="2014" name="Int. J. Syst. Evol. Microbiol.">
        <title>Complete genome sequence of Corynebacterium casei LMG S-19264T (=DSM 44701T), isolated from a smear-ripened cheese.</title>
        <authorList>
            <consortium name="US DOE Joint Genome Institute (JGI-PGF)"/>
            <person name="Walter F."/>
            <person name="Albersmeier A."/>
            <person name="Kalinowski J."/>
            <person name="Ruckert C."/>
        </authorList>
    </citation>
    <scope>NUCLEOTIDE SEQUENCE</scope>
    <source>
        <strain evidence="3">KCTC 12870</strain>
    </source>
</reference>
<keyword evidence="4" id="KW-1185">Reference proteome</keyword>
<dbReference type="PANTHER" id="PTHR23159">
    <property type="entry name" value="CENTROSOMAL PROTEIN 2"/>
    <property type="match status" value="1"/>
</dbReference>
<sequence length="496" mass="54604">MNRSLLLVICDFLLLSLLALARFDEPADQAPEAEQAIEQDAQANQDLIDVLKMSLDAEQENRADLSTELKETQEELEARAKALAEREAKLEESQQNAEQLAAEKARLEEQRATLALANEAAEAERARLAEQSEAARQKLAEAERDRIELAKSLAEVKETAATSTERLRAIQSELEAKAAAVEKLDEERQRLASEVKTAELEKQTLSTQLEVSRTEARTAAERLEVAQRDIEITRREKASMQQTTQTLAEGVGALAESTDQIREEVKRAQPLSLNTIFDRYQKNKVRITFDAKESGVFGSSTEQYSLDTVLVRDGASVYALIPASKTPFRKSGLLGVTGIIRFGSRAGRFDSVGSLSADPRILALRLSESFPANWGVTAFNLAKEPLKYPQAILVNDQGKYGEVGFKIVPAHPEYLDMDSSIFNELFGEFSPREGDLVFSQTGDLIGMMVNGQFAVIAPSANLSAKLSLGDSFSAALVKAYQQRVQANAQLLPPDLR</sequence>
<name>A0A8J3DJR2_9BACT</name>
<accession>A0A8J3DJR2</accession>
<feature type="signal peptide" evidence="2">
    <location>
        <begin position="1"/>
        <end position="21"/>
    </location>
</feature>
<feature type="chain" id="PRO_5035237565" description="Chromosome partition protein Smc" evidence="2">
    <location>
        <begin position="22"/>
        <end position="496"/>
    </location>
</feature>
<gene>
    <name evidence="3" type="ORF">GCM10007047_27850</name>
</gene>
<reference evidence="3" key="2">
    <citation type="submission" date="2020-09" db="EMBL/GenBank/DDBJ databases">
        <authorList>
            <person name="Sun Q."/>
            <person name="Kim S."/>
        </authorList>
    </citation>
    <scope>NUCLEOTIDE SEQUENCE</scope>
    <source>
        <strain evidence="3">KCTC 12870</strain>
    </source>
</reference>
<dbReference type="Proteomes" id="UP000642829">
    <property type="component" value="Unassembled WGS sequence"/>
</dbReference>
<keyword evidence="2" id="KW-0732">Signal</keyword>
<evidence type="ECO:0000256" key="1">
    <source>
        <dbReference type="SAM" id="Coils"/>
    </source>
</evidence>
<evidence type="ECO:0000313" key="4">
    <source>
        <dbReference type="Proteomes" id="UP000642829"/>
    </source>
</evidence>
<dbReference type="PANTHER" id="PTHR23159:SF31">
    <property type="entry name" value="CENTROSOME-ASSOCIATED PROTEIN CEP250 ISOFORM X1"/>
    <property type="match status" value="1"/>
</dbReference>